<organism evidence="8 9">
    <name type="scientific">Clostridium simiarum</name>
    <dbReference type="NCBI Taxonomy" id="2841506"/>
    <lineage>
        <taxon>Bacteria</taxon>
        <taxon>Bacillati</taxon>
        <taxon>Bacillota</taxon>
        <taxon>Clostridia</taxon>
        <taxon>Eubacteriales</taxon>
        <taxon>Clostridiaceae</taxon>
        <taxon>Clostridium</taxon>
    </lineage>
</organism>
<dbReference type="Pfam" id="PF00072">
    <property type="entry name" value="Response_reg"/>
    <property type="match status" value="1"/>
</dbReference>
<evidence type="ECO:0000256" key="2">
    <source>
        <dbReference type="ARBA" id="ARBA00023012"/>
    </source>
</evidence>
<dbReference type="InterPro" id="IPR001789">
    <property type="entry name" value="Sig_transdc_resp-reg_receiver"/>
</dbReference>
<comment type="caution">
    <text evidence="8">The sequence shown here is derived from an EMBL/GenBank/DDBJ whole genome shotgun (WGS) entry which is preliminary data.</text>
</comment>
<evidence type="ECO:0000256" key="3">
    <source>
        <dbReference type="ARBA" id="ARBA00023015"/>
    </source>
</evidence>
<reference evidence="8 9" key="1">
    <citation type="submission" date="2021-06" db="EMBL/GenBank/DDBJ databases">
        <authorList>
            <person name="Sun Q."/>
            <person name="Li D."/>
        </authorList>
    </citation>
    <scope>NUCLEOTIDE SEQUENCE [LARGE SCALE GENOMIC DNA]</scope>
    <source>
        <strain evidence="8 9">MSJ-4</strain>
    </source>
</reference>
<protein>
    <submittedName>
        <fullName evidence="8">Response regulator</fullName>
    </submittedName>
</protein>
<dbReference type="EMBL" id="JAHLQL010000001">
    <property type="protein sequence ID" value="MBU5590407.1"/>
    <property type="molecule type" value="Genomic_DNA"/>
</dbReference>
<dbReference type="CDD" id="cd00156">
    <property type="entry name" value="REC"/>
    <property type="match status" value="1"/>
</dbReference>
<proteinExistence type="predicted"/>
<evidence type="ECO:0000256" key="6">
    <source>
        <dbReference type="PROSITE-ProRule" id="PRU00169"/>
    </source>
</evidence>
<dbReference type="InterPro" id="IPR039420">
    <property type="entry name" value="WalR-like"/>
</dbReference>
<evidence type="ECO:0000259" key="7">
    <source>
        <dbReference type="PROSITE" id="PS50110"/>
    </source>
</evidence>
<keyword evidence="1 6" id="KW-0597">Phosphoprotein</keyword>
<gene>
    <name evidence="8" type="ORF">KQI89_01390</name>
</gene>
<dbReference type="PROSITE" id="PS50110">
    <property type="entry name" value="RESPONSE_REGULATORY"/>
    <property type="match status" value="1"/>
</dbReference>
<feature type="domain" description="Response regulatory" evidence="7">
    <location>
        <begin position="3"/>
        <end position="119"/>
    </location>
</feature>
<keyword evidence="2" id="KW-0902">Two-component regulatory system</keyword>
<keyword evidence="4" id="KW-0238">DNA-binding</keyword>
<evidence type="ECO:0000256" key="5">
    <source>
        <dbReference type="ARBA" id="ARBA00023163"/>
    </source>
</evidence>
<dbReference type="SMART" id="SM00448">
    <property type="entry name" value="REC"/>
    <property type="match status" value="1"/>
</dbReference>
<dbReference type="RefSeq" id="WP_216455614.1">
    <property type="nucleotide sequence ID" value="NZ_JAHLQL010000001.1"/>
</dbReference>
<keyword evidence="5" id="KW-0804">Transcription</keyword>
<accession>A0ABS6EYG4</accession>
<keyword evidence="3" id="KW-0805">Transcription regulation</keyword>
<dbReference type="PANTHER" id="PTHR48111">
    <property type="entry name" value="REGULATOR OF RPOS"/>
    <property type="match status" value="1"/>
</dbReference>
<sequence length="283" mass="33227">MKRVVILDSKHYIRYRVKELIEKDGMEVHEASNYSQLLTKLGELKNEVDLIIIDMNLKEEDGLEVIERIRRKNINIPFMVLTHLNTMDAFAKAVKVGAIDYFIKPFDENKFHDRVTRHARGDLAIQPPRVNRKSKISFNDYLQSQVQKSKDGKYPLSIIMTVFFKSLKDLTMDINNDNMLIEDYVHGKLKGILPEAQYFEKHGFRTFVGVYPDFDKESITELSREMIHKIKKMKEKDSILKEYYFDNVHISFPLEGKDKDEIMENLTAKMEEALKQKQKETAS</sequence>
<feature type="modified residue" description="4-aspartylphosphate" evidence="6">
    <location>
        <position position="54"/>
    </location>
</feature>
<name>A0ABS6EYG4_9CLOT</name>
<keyword evidence="9" id="KW-1185">Reference proteome</keyword>
<evidence type="ECO:0000313" key="9">
    <source>
        <dbReference type="Proteomes" id="UP000736583"/>
    </source>
</evidence>
<dbReference type="PANTHER" id="PTHR48111:SF1">
    <property type="entry name" value="TWO-COMPONENT RESPONSE REGULATOR ORR33"/>
    <property type="match status" value="1"/>
</dbReference>
<evidence type="ECO:0000256" key="1">
    <source>
        <dbReference type="ARBA" id="ARBA00022553"/>
    </source>
</evidence>
<evidence type="ECO:0000256" key="4">
    <source>
        <dbReference type="ARBA" id="ARBA00023125"/>
    </source>
</evidence>
<dbReference type="Proteomes" id="UP000736583">
    <property type="component" value="Unassembled WGS sequence"/>
</dbReference>
<evidence type="ECO:0000313" key="8">
    <source>
        <dbReference type="EMBL" id="MBU5590407.1"/>
    </source>
</evidence>